<feature type="binding site" evidence="6">
    <location>
        <position position="228"/>
    </location>
    <ligand>
        <name>Mg(2+)</name>
        <dbReference type="ChEBI" id="CHEBI:18420"/>
    </ligand>
</feature>
<dbReference type="SFLD" id="SFLDF00010">
    <property type="entry name" value="dipeptide_epimerase"/>
    <property type="match status" value="1"/>
</dbReference>
<evidence type="ECO:0000256" key="1">
    <source>
        <dbReference type="ARBA" id="ARBA00008031"/>
    </source>
</evidence>
<reference evidence="9 10" key="1">
    <citation type="submission" date="2015-09" db="EMBL/GenBank/DDBJ databases">
        <title>Draft Genome Sequence of the Strain BR 3267 (Bradyrhizobium yuanmingense) recommended as inoculant for cowpea in Brazil.</title>
        <authorList>
            <person name="Simoes-Araujo J.L."/>
            <person name="Zilli J.E."/>
        </authorList>
    </citation>
    <scope>NUCLEOTIDE SEQUENCE [LARGE SCALE GENOMIC DNA]</scope>
    <source>
        <strain evidence="9 10">BR3267</strain>
    </source>
</reference>
<dbReference type="GO" id="GO:0016855">
    <property type="term" value="F:racemase and epimerase activity, acting on amino acids and derivatives"/>
    <property type="evidence" value="ECO:0007669"/>
    <property type="project" value="UniProtKB-UniRule"/>
</dbReference>
<dbReference type="RefSeq" id="WP_057028763.1">
    <property type="nucleotide sequence ID" value="NZ_LJYF01000030.1"/>
</dbReference>
<sequence length="331" mass="34876">MTSMKFAALAARIERFPIAGSFTISRGAKTEAVTVVAEVSRGRLTGRGECVPYPRYGETPEATLAAIQAMQEAVAGGLTRETLQAAMPSGAARNALDCALMDLEAKAAGLRAWNLLGRPAPEERTTAYTISLATPEAMAAATAKAAHRPLLKIKLGGDSDPERIAAVRKAAPEAELIVDANEAWTEADLEANLAACAASGVTLVEQPLPAGRDEALARVKRPLAVCADESVHDRSSLAPLRERYDAVNIKLDKTGGLTEALAMADAARALGFEIMIGCMVATSLSMAPAMLVTPQARFVDLDGPLLLARDRDHGLRYDGSLVYPPDASLWG</sequence>
<evidence type="ECO:0000313" key="10">
    <source>
        <dbReference type="Proteomes" id="UP000051380"/>
    </source>
</evidence>
<dbReference type="Gene3D" id="3.20.20.120">
    <property type="entry name" value="Enolase-like C-terminal domain"/>
    <property type="match status" value="1"/>
</dbReference>
<organism evidence="9 10">
    <name type="scientific">Bradyrhizobium yuanmingense</name>
    <dbReference type="NCBI Taxonomy" id="108015"/>
    <lineage>
        <taxon>Bacteria</taxon>
        <taxon>Pseudomonadati</taxon>
        <taxon>Pseudomonadota</taxon>
        <taxon>Alphaproteobacteria</taxon>
        <taxon>Hyphomicrobiales</taxon>
        <taxon>Nitrobacteraceae</taxon>
        <taxon>Bradyrhizobium</taxon>
    </lineage>
</organism>
<keyword evidence="4 7" id="KW-0413">Isomerase</keyword>
<proteinExistence type="inferred from homology"/>
<evidence type="ECO:0000256" key="5">
    <source>
        <dbReference type="PIRSR" id="PIRSR634603-1"/>
    </source>
</evidence>
<keyword evidence="2 6" id="KW-0479">Metal-binding</keyword>
<evidence type="ECO:0000256" key="6">
    <source>
        <dbReference type="PIRSR" id="PIRSR634603-3"/>
    </source>
</evidence>
<dbReference type="PANTHER" id="PTHR48080">
    <property type="entry name" value="D-GALACTONATE DEHYDRATASE-RELATED"/>
    <property type="match status" value="1"/>
</dbReference>
<feature type="active site" description="Proton acceptor; specific for (R)-substrate epimerization" evidence="5">
    <location>
        <position position="154"/>
    </location>
</feature>
<feature type="binding site" evidence="6">
    <location>
        <position position="179"/>
    </location>
    <ligand>
        <name>Mg(2+)</name>
        <dbReference type="ChEBI" id="CHEBI:18420"/>
    </ligand>
</feature>
<dbReference type="SUPFAM" id="SSF54826">
    <property type="entry name" value="Enolase N-terminal domain-like"/>
    <property type="match status" value="1"/>
</dbReference>
<dbReference type="SFLD" id="SFLDS00001">
    <property type="entry name" value="Enolase"/>
    <property type="match status" value="1"/>
</dbReference>
<comment type="caution">
    <text evidence="9">The sequence shown here is derived from an EMBL/GenBank/DDBJ whole genome shotgun (WGS) entry which is preliminary data.</text>
</comment>
<evidence type="ECO:0000313" key="9">
    <source>
        <dbReference type="EMBL" id="KRP93338.1"/>
    </source>
</evidence>
<dbReference type="AlphaFoldDB" id="A0A0R3C6P2"/>
<dbReference type="Pfam" id="PF13378">
    <property type="entry name" value="MR_MLE_C"/>
    <property type="match status" value="1"/>
</dbReference>
<dbReference type="InterPro" id="IPR029065">
    <property type="entry name" value="Enolase_C-like"/>
</dbReference>
<dbReference type="InterPro" id="IPR036849">
    <property type="entry name" value="Enolase-like_C_sf"/>
</dbReference>
<feature type="domain" description="Mandelate racemase/muconate lactonizing enzyme C-terminal" evidence="8">
    <location>
        <begin position="135"/>
        <end position="226"/>
    </location>
</feature>
<dbReference type="SMART" id="SM00922">
    <property type="entry name" value="MR_MLE"/>
    <property type="match status" value="1"/>
</dbReference>
<dbReference type="Pfam" id="PF02746">
    <property type="entry name" value="MR_MLE_N"/>
    <property type="match status" value="1"/>
</dbReference>
<protein>
    <recommendedName>
        <fullName evidence="7">Dipeptide epimerase</fullName>
        <ecNumber evidence="7">5.1.1.-</ecNumber>
    </recommendedName>
</protein>
<evidence type="ECO:0000256" key="2">
    <source>
        <dbReference type="ARBA" id="ARBA00022723"/>
    </source>
</evidence>
<name>A0A0R3C6P2_9BRAD</name>
<dbReference type="InterPro" id="IPR013342">
    <property type="entry name" value="Mandelate_racemase_C"/>
</dbReference>
<keyword evidence="3 6" id="KW-0460">Magnesium</keyword>
<dbReference type="InterPro" id="IPR029017">
    <property type="entry name" value="Enolase-like_N"/>
</dbReference>
<dbReference type="GO" id="GO:0046872">
    <property type="term" value="F:metal ion binding"/>
    <property type="evidence" value="ECO:0007669"/>
    <property type="project" value="UniProtKB-KW"/>
</dbReference>
<dbReference type="NCBIfam" id="NF042940">
    <property type="entry name" value="racemase_DgcA"/>
    <property type="match status" value="1"/>
</dbReference>
<dbReference type="Proteomes" id="UP000051380">
    <property type="component" value="Unassembled WGS sequence"/>
</dbReference>
<dbReference type="OrthoDB" id="9782675at2"/>
<gene>
    <name evidence="9" type="ORF">AOQ72_27360</name>
</gene>
<evidence type="ECO:0000259" key="8">
    <source>
        <dbReference type="SMART" id="SM00922"/>
    </source>
</evidence>
<feature type="binding site" evidence="6">
    <location>
        <position position="205"/>
    </location>
    <ligand>
        <name>Mg(2+)</name>
        <dbReference type="ChEBI" id="CHEBI:18420"/>
    </ligand>
</feature>
<dbReference type="EMBL" id="LJYF01000030">
    <property type="protein sequence ID" value="KRP93338.1"/>
    <property type="molecule type" value="Genomic_DNA"/>
</dbReference>
<evidence type="ECO:0000256" key="7">
    <source>
        <dbReference type="RuleBase" id="RU366006"/>
    </source>
</evidence>
<dbReference type="InterPro" id="IPR034603">
    <property type="entry name" value="Dipeptide_epimerase"/>
</dbReference>
<dbReference type="SFLD" id="SFLDG00180">
    <property type="entry name" value="muconate_cycloisomerase"/>
    <property type="match status" value="1"/>
</dbReference>
<dbReference type="CDD" id="cd03319">
    <property type="entry name" value="L-Ala-DL-Glu_epimerase"/>
    <property type="match status" value="1"/>
</dbReference>
<dbReference type="STRING" id="108015.GA0061099_101243"/>
<feature type="active site" description="Proton acceptor; specific for (S)-substrate epimerization" evidence="5">
    <location>
        <position position="250"/>
    </location>
</feature>
<dbReference type="InterPro" id="IPR034593">
    <property type="entry name" value="DgoD-like"/>
</dbReference>
<dbReference type="PANTHER" id="PTHR48080:SF3">
    <property type="entry name" value="ENOLASE SUPERFAMILY MEMBER DDB_G0284701"/>
    <property type="match status" value="1"/>
</dbReference>
<comment type="cofactor">
    <cofactor evidence="6 7">
        <name>Mg(2+)</name>
        <dbReference type="ChEBI" id="CHEBI:18420"/>
    </cofactor>
    <text evidence="6 7">Binds 1 Mg(2+) ion per subunit.</text>
</comment>
<comment type="similarity">
    <text evidence="1 7">Belongs to the mandelate racemase/muconate lactonizing enzyme family.</text>
</comment>
<evidence type="ECO:0000256" key="3">
    <source>
        <dbReference type="ARBA" id="ARBA00022842"/>
    </source>
</evidence>
<dbReference type="InterPro" id="IPR013341">
    <property type="entry name" value="Mandelate_racemase_N_dom"/>
</dbReference>
<dbReference type="EC" id="5.1.1.-" evidence="7"/>
<accession>A0A0R3C6P2</accession>
<evidence type="ECO:0000256" key="4">
    <source>
        <dbReference type="ARBA" id="ARBA00023235"/>
    </source>
</evidence>
<dbReference type="Gene3D" id="3.30.390.10">
    <property type="entry name" value="Enolase-like, N-terminal domain"/>
    <property type="match status" value="1"/>
</dbReference>
<dbReference type="SUPFAM" id="SSF51604">
    <property type="entry name" value="Enolase C-terminal domain-like"/>
    <property type="match status" value="1"/>
</dbReference>